<dbReference type="Gene3D" id="3.40.50.11090">
    <property type="match status" value="1"/>
</dbReference>
<keyword evidence="4" id="KW-1185">Reference proteome</keyword>
<dbReference type="GO" id="GO:0030247">
    <property type="term" value="F:polysaccharide binding"/>
    <property type="evidence" value="ECO:0007669"/>
    <property type="project" value="InterPro"/>
</dbReference>
<keyword evidence="3" id="KW-0808">Transferase</keyword>
<protein>
    <submittedName>
        <fullName evidence="3">Glycosyltransferase involved in cell wall bisynthesis</fullName>
    </submittedName>
</protein>
<dbReference type="Proteomes" id="UP000190961">
    <property type="component" value="Unassembled WGS sequence"/>
</dbReference>
<organism evidence="3 4">
    <name type="scientific">Ohtaekwangia koreensis</name>
    <dbReference type="NCBI Taxonomy" id="688867"/>
    <lineage>
        <taxon>Bacteria</taxon>
        <taxon>Pseudomonadati</taxon>
        <taxon>Bacteroidota</taxon>
        <taxon>Cytophagia</taxon>
        <taxon>Cytophagales</taxon>
        <taxon>Fulvivirgaceae</taxon>
        <taxon>Ohtaekwangia</taxon>
    </lineage>
</organism>
<dbReference type="Gene3D" id="3.40.50.2000">
    <property type="entry name" value="Glycogen Phosphorylase B"/>
    <property type="match status" value="1"/>
</dbReference>
<name>A0A1T5IHD8_9BACT</name>
<feature type="domain" description="WsaF N-terminal" evidence="2">
    <location>
        <begin position="116"/>
        <end position="171"/>
    </location>
</feature>
<dbReference type="PANTHER" id="PTHR45947">
    <property type="entry name" value="SULFOQUINOVOSYL TRANSFERASE SQD2"/>
    <property type="match status" value="1"/>
</dbReference>
<feature type="domain" description="Spore protein YkvP/CgeB glycosyl transferase-like" evidence="1">
    <location>
        <begin position="266"/>
        <end position="364"/>
    </location>
</feature>
<dbReference type="STRING" id="688867.SAMN05660236_0017"/>
<reference evidence="3 4" key="1">
    <citation type="submission" date="2017-02" db="EMBL/GenBank/DDBJ databases">
        <authorList>
            <person name="Peterson S.W."/>
        </authorList>
    </citation>
    <scope>NUCLEOTIDE SEQUENCE [LARGE SCALE GENOMIC DNA]</scope>
    <source>
        <strain evidence="3 4">DSM 25262</strain>
    </source>
</reference>
<dbReference type="InterPro" id="IPR050194">
    <property type="entry name" value="Glycosyltransferase_grp1"/>
</dbReference>
<dbReference type="Pfam" id="PF13524">
    <property type="entry name" value="Glyco_trans_1_2"/>
    <property type="match status" value="1"/>
</dbReference>
<dbReference type="GO" id="GO:0016757">
    <property type="term" value="F:glycosyltransferase activity"/>
    <property type="evidence" value="ECO:0007669"/>
    <property type="project" value="TreeGrafter"/>
</dbReference>
<dbReference type="PANTHER" id="PTHR45947:SF3">
    <property type="entry name" value="SULFOQUINOVOSYL TRANSFERASE SQD2"/>
    <property type="match status" value="1"/>
</dbReference>
<gene>
    <name evidence="3" type="ORF">SAMN05660236_0017</name>
</gene>
<dbReference type="CDD" id="cd03801">
    <property type="entry name" value="GT4_PimA-like"/>
    <property type="match status" value="1"/>
</dbReference>
<sequence>MLRKLLRTFYHRSKTEESKKRYSFLQNFDPKHKISQKINKKKSYTIAFLLPGLPAYSGGITGIFRLGTYLSDFGHTVTYIDCSNSPVAESKNNARINFESYKGNIVTLDSIQEVFDIGICTLWDTAYILKQYDQTFGYKMYFIQDFEPSFYSLGDLYFLCRRTYEFGFHMISLGAWNAQKIRDNFANVTVDTIEFPIETKVYEVANREIKIDKKLDLAIFIKLEPKRAPDLIPQCLILLNKEMQKRGIDLNCWIFGTDISLGMPFVKSVGMLKHDKLQELYRKCQIGIVASYTNISYVTFEMMASGLPVIEFKDGSAPSFFKSEELILVDTSPQDFCAQINYYIDHQDLLNKVVQNGQQAIQNRTWEASAKVFNAVIDSLK</sequence>
<dbReference type="InterPro" id="IPR055259">
    <property type="entry name" value="YkvP/CgeB_Glyco_trans-like"/>
</dbReference>
<dbReference type="SUPFAM" id="SSF53756">
    <property type="entry name" value="UDP-Glycosyltransferase/glycogen phosphorylase"/>
    <property type="match status" value="1"/>
</dbReference>
<evidence type="ECO:0000259" key="1">
    <source>
        <dbReference type="Pfam" id="PF13524"/>
    </source>
</evidence>
<dbReference type="EMBL" id="FUZU01000001">
    <property type="protein sequence ID" value="SKC38412.1"/>
    <property type="molecule type" value="Genomic_DNA"/>
</dbReference>
<evidence type="ECO:0000313" key="3">
    <source>
        <dbReference type="EMBL" id="SKC38412.1"/>
    </source>
</evidence>
<dbReference type="Pfam" id="PF21374">
    <property type="entry name" value="WsaF_N"/>
    <property type="match status" value="1"/>
</dbReference>
<proteinExistence type="predicted"/>
<dbReference type="AlphaFoldDB" id="A0A1T5IHD8"/>
<evidence type="ECO:0000313" key="4">
    <source>
        <dbReference type="Proteomes" id="UP000190961"/>
    </source>
</evidence>
<accession>A0A1T5IHD8</accession>
<dbReference type="InterPro" id="IPR048510">
    <property type="entry name" value="WsaF_N"/>
</dbReference>
<evidence type="ECO:0000259" key="2">
    <source>
        <dbReference type="Pfam" id="PF21374"/>
    </source>
</evidence>